<protein>
    <submittedName>
        <fullName evidence="2">Peptidase_M16_M domain-containing protein</fullName>
    </submittedName>
</protein>
<dbReference type="AlphaFoldDB" id="A0A0N5BHA8"/>
<organism evidence="1 2">
    <name type="scientific">Strongyloides papillosus</name>
    <name type="common">Intestinal threadworm</name>
    <dbReference type="NCBI Taxonomy" id="174720"/>
    <lineage>
        <taxon>Eukaryota</taxon>
        <taxon>Metazoa</taxon>
        <taxon>Ecdysozoa</taxon>
        <taxon>Nematoda</taxon>
        <taxon>Chromadorea</taxon>
        <taxon>Rhabditida</taxon>
        <taxon>Tylenchina</taxon>
        <taxon>Panagrolaimomorpha</taxon>
        <taxon>Strongyloidoidea</taxon>
        <taxon>Strongyloididae</taxon>
        <taxon>Strongyloides</taxon>
    </lineage>
</organism>
<reference evidence="2" key="1">
    <citation type="submission" date="2017-02" db="UniProtKB">
        <authorList>
            <consortium name="WormBaseParasite"/>
        </authorList>
    </citation>
    <scope>IDENTIFICATION</scope>
</reference>
<name>A0A0N5BHA8_STREA</name>
<evidence type="ECO:0000313" key="1">
    <source>
        <dbReference type="Proteomes" id="UP000046392"/>
    </source>
</evidence>
<keyword evidence="1" id="KW-1185">Reference proteome</keyword>
<evidence type="ECO:0000313" key="2">
    <source>
        <dbReference type="WBParaSite" id="SPAL_0000535200.1"/>
    </source>
</evidence>
<dbReference type="Proteomes" id="UP000046392">
    <property type="component" value="Unplaced"/>
</dbReference>
<proteinExistence type="predicted"/>
<dbReference type="WBParaSite" id="SPAL_0000535200.1">
    <property type="protein sequence ID" value="SPAL_0000535200.1"/>
    <property type="gene ID" value="SPAL_0000535200"/>
</dbReference>
<accession>A0A0N5BHA8</accession>
<sequence>MDSQRNTSYTSKMISFPLRSIEKNYAFEELNETGIKIEFVEEGKRNGGLNVFSKIESYGEIEDTDLQKTVAAFLFKNVEKSYRNFSNFISKTKEEFNLTETTLEKIKDTFYQYYGLLFYLKVNICMVNEFHYPETALMPLVMEKKISKDIYDKWPITE</sequence>